<reference evidence="14" key="1">
    <citation type="journal article" date="2021" name="PeerJ">
        <title>Extensive microbial diversity within the chicken gut microbiome revealed by metagenomics and culture.</title>
        <authorList>
            <person name="Gilroy R."/>
            <person name="Ravi A."/>
            <person name="Getino M."/>
            <person name="Pursley I."/>
            <person name="Horton D.L."/>
            <person name="Alikhan N.F."/>
            <person name="Baker D."/>
            <person name="Gharbi K."/>
            <person name="Hall N."/>
            <person name="Watson M."/>
            <person name="Adriaenssens E.M."/>
            <person name="Foster-Nyarko E."/>
            <person name="Jarju S."/>
            <person name="Secka A."/>
            <person name="Antonio M."/>
            <person name="Oren A."/>
            <person name="Chaudhuri R.R."/>
            <person name="La Ragione R."/>
            <person name="Hildebrand F."/>
            <person name="Pallen M.J."/>
        </authorList>
    </citation>
    <scope>NUCLEOTIDE SEQUENCE</scope>
    <source>
        <strain evidence="14">14975</strain>
    </source>
</reference>
<keyword evidence="8 12" id="KW-0663">Pyridoxal phosphate</keyword>
<evidence type="ECO:0000256" key="4">
    <source>
        <dbReference type="ARBA" id="ARBA00011738"/>
    </source>
</evidence>
<evidence type="ECO:0000256" key="12">
    <source>
        <dbReference type="RuleBase" id="RU003693"/>
    </source>
</evidence>
<dbReference type="InterPro" id="IPR015421">
    <property type="entry name" value="PyrdxlP-dep_Trfase_major"/>
</dbReference>
<dbReference type="SUPFAM" id="SSF53383">
    <property type="entry name" value="PLP-dependent transferases"/>
    <property type="match status" value="1"/>
</dbReference>
<evidence type="ECO:0000256" key="1">
    <source>
        <dbReference type="ARBA" id="ARBA00001933"/>
    </source>
</evidence>
<proteinExistence type="inferred from homology"/>
<dbReference type="InterPro" id="IPR001917">
    <property type="entry name" value="Aminotrans_II_pyridoxalP_BS"/>
</dbReference>
<dbReference type="PROSITE" id="PS00599">
    <property type="entry name" value="AA_TRANSFER_CLASS_2"/>
    <property type="match status" value="1"/>
</dbReference>
<name>A0A9D1VCL9_9BACT</name>
<evidence type="ECO:0000259" key="13">
    <source>
        <dbReference type="Pfam" id="PF00155"/>
    </source>
</evidence>
<evidence type="ECO:0000313" key="15">
    <source>
        <dbReference type="Proteomes" id="UP000823964"/>
    </source>
</evidence>
<sequence>MRELDTTPAWEARLQSELSRLEEAGNLRRLTELRAEGLYLAGESGRYLNLSSNDYLGLTASAYAALPLEEYWDSTFGASTRSPFRHGNPASRLMTGNSPEYGVLEAELAALYPGRDALVLSCGYMVNAGLMPALAGADDLILADKLVHASIIEGLQHTAAPFRRFRHNDVSHLEHLLRGAKPGQLVWVILESVYSMDGDLAPLEDILALRERYDFRLYVDEAHAFGVRGPNGAGYCAELGCDERVDLLVCTFGKALAGAGACVICSPAVKRYLVNKMRPLIFSTALPPCTLEWDAAMVHEMRCETLAARGYPSLSSLRARLGERIRLFGQLTALTPQTQIVPLPAGSNDRALELAERGREAGFWLTAIRHPTVPPGSARIRLSLNAALSDHHLHELAALCNKLG</sequence>
<organism evidence="14 15">
    <name type="scientific">Candidatus Akkermansia intestinigallinarum</name>
    <dbReference type="NCBI Taxonomy" id="2838431"/>
    <lineage>
        <taxon>Bacteria</taxon>
        <taxon>Pseudomonadati</taxon>
        <taxon>Verrucomicrobiota</taxon>
        <taxon>Verrucomicrobiia</taxon>
        <taxon>Verrucomicrobiales</taxon>
        <taxon>Akkermansiaceae</taxon>
        <taxon>Akkermansia</taxon>
    </lineage>
</organism>
<dbReference type="InterPro" id="IPR004839">
    <property type="entry name" value="Aminotransferase_I/II_large"/>
</dbReference>
<dbReference type="GO" id="GO:0030170">
    <property type="term" value="F:pyridoxal phosphate binding"/>
    <property type="evidence" value="ECO:0007669"/>
    <property type="project" value="InterPro"/>
</dbReference>
<evidence type="ECO:0000256" key="2">
    <source>
        <dbReference type="ARBA" id="ARBA00004746"/>
    </source>
</evidence>
<dbReference type="Gene3D" id="3.40.640.10">
    <property type="entry name" value="Type I PLP-dependent aspartate aminotransferase-like (Major domain)"/>
    <property type="match status" value="1"/>
</dbReference>
<dbReference type="Pfam" id="PF00155">
    <property type="entry name" value="Aminotran_1_2"/>
    <property type="match status" value="1"/>
</dbReference>
<evidence type="ECO:0000256" key="3">
    <source>
        <dbReference type="ARBA" id="ARBA00010008"/>
    </source>
</evidence>
<dbReference type="EC" id="2.3.1.47" evidence="5"/>
<comment type="similarity">
    <text evidence="3">Belongs to the class-II pyridoxal-phosphate-dependent aminotransferase family. BioF subfamily.</text>
</comment>
<dbReference type="InterPro" id="IPR050087">
    <property type="entry name" value="AON_synthase_class-II"/>
</dbReference>
<gene>
    <name evidence="14" type="ORF">H9862_08030</name>
</gene>
<dbReference type="Gene3D" id="3.90.1150.10">
    <property type="entry name" value="Aspartate Aminotransferase, domain 1"/>
    <property type="match status" value="1"/>
</dbReference>
<evidence type="ECO:0000256" key="9">
    <source>
        <dbReference type="ARBA" id="ARBA00032610"/>
    </source>
</evidence>
<dbReference type="GO" id="GO:0009102">
    <property type="term" value="P:biotin biosynthetic process"/>
    <property type="evidence" value="ECO:0007669"/>
    <property type="project" value="UniProtKB-KW"/>
</dbReference>
<comment type="caution">
    <text evidence="14">The sequence shown here is derived from an EMBL/GenBank/DDBJ whole genome shotgun (WGS) entry which is preliminary data.</text>
</comment>
<dbReference type="InterPro" id="IPR015424">
    <property type="entry name" value="PyrdxlP-dep_Trfase"/>
</dbReference>
<keyword evidence="7" id="KW-0093">Biotin biosynthesis</keyword>
<dbReference type="PANTHER" id="PTHR13693:SF100">
    <property type="entry name" value="8-AMINO-7-OXONONANOATE SYNTHASE"/>
    <property type="match status" value="1"/>
</dbReference>
<dbReference type="PANTHER" id="PTHR13693">
    <property type="entry name" value="CLASS II AMINOTRANSFERASE/8-AMINO-7-OXONONANOATE SYNTHASE"/>
    <property type="match status" value="1"/>
</dbReference>
<comment type="cofactor">
    <cofactor evidence="1 12">
        <name>pyridoxal 5'-phosphate</name>
        <dbReference type="ChEBI" id="CHEBI:597326"/>
    </cofactor>
</comment>
<evidence type="ECO:0000256" key="5">
    <source>
        <dbReference type="ARBA" id="ARBA00013187"/>
    </source>
</evidence>
<evidence type="ECO:0000256" key="10">
    <source>
        <dbReference type="ARBA" id="ARBA00033381"/>
    </source>
</evidence>
<comment type="subunit">
    <text evidence="4">Homodimer.</text>
</comment>
<reference evidence="14" key="2">
    <citation type="submission" date="2021-04" db="EMBL/GenBank/DDBJ databases">
        <authorList>
            <person name="Gilroy R."/>
        </authorList>
    </citation>
    <scope>NUCLEOTIDE SEQUENCE</scope>
    <source>
        <strain evidence="14">14975</strain>
    </source>
</reference>
<evidence type="ECO:0000256" key="6">
    <source>
        <dbReference type="ARBA" id="ARBA00022679"/>
    </source>
</evidence>
<keyword evidence="6" id="KW-0808">Transferase</keyword>
<dbReference type="Proteomes" id="UP000823964">
    <property type="component" value="Unassembled WGS sequence"/>
</dbReference>
<protein>
    <recommendedName>
        <fullName evidence="5">8-amino-7-oxononanoate synthase</fullName>
        <ecNumber evidence="5">2.3.1.47</ecNumber>
    </recommendedName>
    <alternativeName>
        <fullName evidence="9">7-keto-8-amino-pelargonic acid synthase</fullName>
    </alternativeName>
    <alternativeName>
        <fullName evidence="10">8-amino-7-ketopelargonate synthase</fullName>
    </alternativeName>
</protein>
<evidence type="ECO:0000313" key="14">
    <source>
        <dbReference type="EMBL" id="HIX20529.1"/>
    </source>
</evidence>
<comment type="catalytic activity">
    <reaction evidence="11">
        <text>6-carboxyhexanoyl-[ACP] + L-alanine + H(+) = (8S)-8-amino-7-oxononanoate + holo-[ACP] + CO2</text>
        <dbReference type="Rhea" id="RHEA:42288"/>
        <dbReference type="Rhea" id="RHEA-COMP:9685"/>
        <dbReference type="Rhea" id="RHEA-COMP:9955"/>
        <dbReference type="ChEBI" id="CHEBI:15378"/>
        <dbReference type="ChEBI" id="CHEBI:16526"/>
        <dbReference type="ChEBI" id="CHEBI:57972"/>
        <dbReference type="ChEBI" id="CHEBI:64479"/>
        <dbReference type="ChEBI" id="CHEBI:78846"/>
        <dbReference type="ChEBI" id="CHEBI:149468"/>
        <dbReference type="EC" id="2.3.1.47"/>
    </reaction>
</comment>
<comment type="pathway">
    <text evidence="2">Cofactor biosynthesis; biotin biosynthesis.</text>
</comment>
<dbReference type="EMBL" id="DXFQ01000151">
    <property type="protein sequence ID" value="HIX20529.1"/>
    <property type="molecule type" value="Genomic_DNA"/>
</dbReference>
<accession>A0A9D1VCL9</accession>
<evidence type="ECO:0000256" key="11">
    <source>
        <dbReference type="ARBA" id="ARBA00047715"/>
    </source>
</evidence>
<feature type="domain" description="Aminotransferase class I/classII large" evidence="13">
    <location>
        <begin position="48"/>
        <end position="397"/>
    </location>
</feature>
<evidence type="ECO:0000256" key="7">
    <source>
        <dbReference type="ARBA" id="ARBA00022756"/>
    </source>
</evidence>
<dbReference type="InterPro" id="IPR015422">
    <property type="entry name" value="PyrdxlP-dep_Trfase_small"/>
</dbReference>
<evidence type="ECO:0000256" key="8">
    <source>
        <dbReference type="ARBA" id="ARBA00022898"/>
    </source>
</evidence>
<dbReference type="GO" id="GO:0008710">
    <property type="term" value="F:8-amino-7-oxononanoate synthase activity"/>
    <property type="evidence" value="ECO:0007669"/>
    <property type="project" value="UniProtKB-EC"/>
</dbReference>
<dbReference type="AlphaFoldDB" id="A0A9D1VCL9"/>